<accession>A0AA39X9I7</accession>
<proteinExistence type="inferred from homology"/>
<evidence type="ECO:0000256" key="4">
    <source>
        <dbReference type="ARBA" id="ARBA00023136"/>
    </source>
</evidence>
<keyword evidence="8" id="KW-1185">Reference proteome</keyword>
<comment type="subcellular location">
    <subcellularLocation>
        <location evidence="1">Membrane</location>
        <topology evidence="1">Multi-pass membrane protein</topology>
    </subcellularLocation>
</comment>
<evidence type="ECO:0000256" key="1">
    <source>
        <dbReference type="ARBA" id="ARBA00004141"/>
    </source>
</evidence>
<keyword evidence="2 6" id="KW-0812">Transmembrane</keyword>
<dbReference type="EMBL" id="JAULSR010000002">
    <property type="protein sequence ID" value="KAK0629606.1"/>
    <property type="molecule type" value="Genomic_DNA"/>
</dbReference>
<gene>
    <name evidence="7" type="ORF">B0T17DRAFT_575167</name>
</gene>
<comment type="similarity">
    <text evidence="5">Belongs to the anthrone oxygenase family.</text>
</comment>
<dbReference type="Pfam" id="PF08592">
    <property type="entry name" value="Anthrone_oxy"/>
    <property type="match status" value="1"/>
</dbReference>
<dbReference type="PANTHER" id="PTHR35042:SF1">
    <property type="entry name" value="DUF1772-DOMAIN-CONTAINING PROTEIN"/>
    <property type="match status" value="1"/>
</dbReference>
<keyword evidence="3 6" id="KW-1133">Transmembrane helix</keyword>
<dbReference type="InterPro" id="IPR013901">
    <property type="entry name" value="Anthrone_oxy"/>
</dbReference>
<name>A0AA39X9I7_9PEZI</name>
<feature type="transmembrane region" description="Helical" evidence="6">
    <location>
        <begin position="88"/>
        <end position="106"/>
    </location>
</feature>
<evidence type="ECO:0008006" key="9">
    <source>
        <dbReference type="Google" id="ProtNLM"/>
    </source>
</evidence>
<reference evidence="7" key="1">
    <citation type="submission" date="2023-06" db="EMBL/GenBank/DDBJ databases">
        <title>Genome-scale phylogeny and comparative genomics of the fungal order Sordariales.</title>
        <authorList>
            <consortium name="Lawrence Berkeley National Laboratory"/>
            <person name="Hensen N."/>
            <person name="Bonometti L."/>
            <person name="Westerberg I."/>
            <person name="Brannstrom I.O."/>
            <person name="Guillou S."/>
            <person name="Cros-Aarteil S."/>
            <person name="Calhoun S."/>
            <person name="Haridas S."/>
            <person name="Kuo A."/>
            <person name="Mondo S."/>
            <person name="Pangilinan J."/>
            <person name="Riley R."/>
            <person name="LaButti K."/>
            <person name="Andreopoulos B."/>
            <person name="Lipzen A."/>
            <person name="Chen C."/>
            <person name="Yanf M."/>
            <person name="Daum C."/>
            <person name="Ng V."/>
            <person name="Clum A."/>
            <person name="Steindorff A."/>
            <person name="Ohm R."/>
            <person name="Martin F."/>
            <person name="Silar P."/>
            <person name="Natvig D."/>
            <person name="Lalanne C."/>
            <person name="Gautier V."/>
            <person name="Ament-velasquez S.L."/>
            <person name="Kruys A."/>
            <person name="Hutchinson M.I."/>
            <person name="Powell A.J."/>
            <person name="Barry K."/>
            <person name="Miller A.N."/>
            <person name="Grigoriev I.V."/>
            <person name="Debuchy R."/>
            <person name="Gladieux P."/>
            <person name="Thoren M.H."/>
            <person name="Johannesson H."/>
        </authorList>
    </citation>
    <scope>NUCLEOTIDE SEQUENCE</scope>
    <source>
        <strain evidence="7">SMH3391-2</strain>
    </source>
</reference>
<dbReference type="PANTHER" id="PTHR35042">
    <property type="entry name" value="ANTHRONE OXYGENASE ENCC"/>
    <property type="match status" value="1"/>
</dbReference>
<comment type="caution">
    <text evidence="7">The sequence shown here is derived from an EMBL/GenBank/DDBJ whole genome shotgun (WGS) entry which is preliminary data.</text>
</comment>
<evidence type="ECO:0000256" key="3">
    <source>
        <dbReference type="ARBA" id="ARBA00022989"/>
    </source>
</evidence>
<sequence length="189" mass="20683">MTTSVGLRALAQWAGIVMPTLFVGMTAQESFTVQTYTQHAPPKVVAKQWLHLYQRGPYWVQPMVYSGVISNGYLAWCSAESSSQRSFYIAAGVLIFSILPVTFLIFEPGVNGACKWKAESLLADEGVNILPFNGIPSAERQSAVPEAKSWAEKTGIEELVNTWGRLNNGRWVISLLAAMASGYASFCLV</sequence>
<evidence type="ECO:0000256" key="5">
    <source>
        <dbReference type="ARBA" id="ARBA00034313"/>
    </source>
</evidence>
<evidence type="ECO:0000313" key="7">
    <source>
        <dbReference type="EMBL" id="KAK0629606.1"/>
    </source>
</evidence>
<evidence type="ECO:0000256" key="6">
    <source>
        <dbReference type="SAM" id="Phobius"/>
    </source>
</evidence>
<dbReference type="GO" id="GO:0016020">
    <property type="term" value="C:membrane"/>
    <property type="evidence" value="ECO:0007669"/>
    <property type="project" value="UniProtKB-SubCell"/>
</dbReference>
<evidence type="ECO:0000313" key="8">
    <source>
        <dbReference type="Proteomes" id="UP001174934"/>
    </source>
</evidence>
<dbReference type="AlphaFoldDB" id="A0AA39X9I7"/>
<feature type="transmembrane region" description="Helical" evidence="6">
    <location>
        <begin position="171"/>
        <end position="188"/>
    </location>
</feature>
<evidence type="ECO:0000256" key="2">
    <source>
        <dbReference type="ARBA" id="ARBA00022692"/>
    </source>
</evidence>
<protein>
    <recommendedName>
        <fullName evidence="9">DUF1772-domain-containing protein</fullName>
    </recommendedName>
</protein>
<dbReference type="Proteomes" id="UP001174934">
    <property type="component" value="Unassembled WGS sequence"/>
</dbReference>
<feature type="transmembrane region" description="Helical" evidence="6">
    <location>
        <begin position="58"/>
        <end position="76"/>
    </location>
</feature>
<keyword evidence="4 6" id="KW-0472">Membrane</keyword>
<organism evidence="7 8">
    <name type="scientific">Bombardia bombarda</name>
    <dbReference type="NCBI Taxonomy" id="252184"/>
    <lineage>
        <taxon>Eukaryota</taxon>
        <taxon>Fungi</taxon>
        <taxon>Dikarya</taxon>
        <taxon>Ascomycota</taxon>
        <taxon>Pezizomycotina</taxon>
        <taxon>Sordariomycetes</taxon>
        <taxon>Sordariomycetidae</taxon>
        <taxon>Sordariales</taxon>
        <taxon>Lasiosphaeriaceae</taxon>
        <taxon>Bombardia</taxon>
    </lineage>
</organism>